<proteinExistence type="predicted"/>
<accession>A0A4R1I823</accession>
<dbReference type="RefSeq" id="WP_132423317.1">
    <property type="nucleotide sequence ID" value="NZ_SMFZ01000001.1"/>
</dbReference>
<name>A0A4R1I823_PSEEN</name>
<protein>
    <submittedName>
        <fullName evidence="1">Uncharacterized protein</fullName>
    </submittedName>
</protein>
<dbReference type="OrthoDB" id="2115309at201174"/>
<evidence type="ECO:0000313" key="1">
    <source>
        <dbReference type="EMBL" id="TCK26292.1"/>
    </source>
</evidence>
<reference evidence="1 2" key="1">
    <citation type="submission" date="2019-03" db="EMBL/GenBank/DDBJ databases">
        <title>Sequencing the genomes of 1000 actinobacteria strains.</title>
        <authorList>
            <person name="Klenk H.-P."/>
        </authorList>
    </citation>
    <scope>NUCLEOTIDE SEQUENCE [LARGE SCALE GENOMIC DNA]</scope>
    <source>
        <strain evidence="1 2">DSM 44969</strain>
    </source>
</reference>
<comment type="caution">
    <text evidence="1">The sequence shown here is derived from an EMBL/GenBank/DDBJ whole genome shotgun (WGS) entry which is preliminary data.</text>
</comment>
<evidence type="ECO:0000313" key="2">
    <source>
        <dbReference type="Proteomes" id="UP000295560"/>
    </source>
</evidence>
<keyword evidence="2" id="KW-1185">Reference proteome</keyword>
<dbReference type="EMBL" id="SMFZ01000001">
    <property type="protein sequence ID" value="TCK26292.1"/>
    <property type="molecule type" value="Genomic_DNA"/>
</dbReference>
<dbReference type="Proteomes" id="UP000295560">
    <property type="component" value="Unassembled WGS sequence"/>
</dbReference>
<dbReference type="AlphaFoldDB" id="A0A4R1I823"/>
<sequence length="76" mass="7786">MPTENTWFDADVRPGPDGHGVAYADGVDGRGLDGVLLPGSALAVELGCLCSVLGNAAYRDGAVSAPLHDPRCTLHP</sequence>
<organism evidence="1 2">
    <name type="scientific">Pseudonocardia endophytica</name>
    <dbReference type="NCBI Taxonomy" id="401976"/>
    <lineage>
        <taxon>Bacteria</taxon>
        <taxon>Bacillati</taxon>
        <taxon>Actinomycetota</taxon>
        <taxon>Actinomycetes</taxon>
        <taxon>Pseudonocardiales</taxon>
        <taxon>Pseudonocardiaceae</taxon>
        <taxon>Pseudonocardia</taxon>
    </lineage>
</organism>
<gene>
    <name evidence="1" type="ORF">EV378_2121</name>
</gene>